<proteinExistence type="predicted"/>
<sequence>MTIDQQTAALLHQINRHVADPGEKTSIADARAGAHALFSGFSGKTDQNCRTEDRRIGWMGCDVPVRIYHPGEKDRSASLPIVVFFHGGGWSLGDVDSYDSLIHSLCSSSQAIYVSVDYRLAPEHKYPAGLNDCIAVTEWLLAHGGDINGDISRIGIMGDSAGGNLATVVAHKINNHRKKSVKALFLLYPVMDNSRPHEYYPSRMSSGNGEYLLSRDGIDTALDWYLSHGDDRTDPAISPARQEGLTLMPPTIIVVGGYDPLLDEAKEYHRRLVSSAVASTLKCYDTTIHAFLSFGILDVTRKARHYVAAQVRQLL</sequence>
<dbReference type="InterPro" id="IPR013094">
    <property type="entry name" value="AB_hydrolase_3"/>
</dbReference>
<gene>
    <name evidence="3" type="ORF">MNBD_ALPHA01-2367</name>
</gene>
<dbReference type="PANTHER" id="PTHR48081">
    <property type="entry name" value="AB HYDROLASE SUPERFAMILY PROTEIN C4A8.06C"/>
    <property type="match status" value="1"/>
</dbReference>
<reference evidence="3" key="1">
    <citation type="submission" date="2018-06" db="EMBL/GenBank/DDBJ databases">
        <authorList>
            <person name="Zhirakovskaya E."/>
        </authorList>
    </citation>
    <scope>NUCLEOTIDE SEQUENCE</scope>
</reference>
<evidence type="ECO:0000313" key="3">
    <source>
        <dbReference type="EMBL" id="VAW02468.1"/>
    </source>
</evidence>
<protein>
    <recommendedName>
        <fullName evidence="2">Alpha/beta hydrolase fold-3 domain-containing protein</fullName>
    </recommendedName>
</protein>
<dbReference type="InterPro" id="IPR050300">
    <property type="entry name" value="GDXG_lipolytic_enzyme"/>
</dbReference>
<dbReference type="PANTHER" id="PTHR48081:SF8">
    <property type="entry name" value="ALPHA_BETA HYDROLASE FOLD-3 DOMAIN-CONTAINING PROTEIN-RELATED"/>
    <property type="match status" value="1"/>
</dbReference>
<dbReference type="SUPFAM" id="SSF53474">
    <property type="entry name" value="alpha/beta-Hydrolases"/>
    <property type="match status" value="1"/>
</dbReference>
<accession>A0A3B0SBG0</accession>
<dbReference type="EMBL" id="UOEJ01000162">
    <property type="protein sequence ID" value="VAW02468.1"/>
    <property type="molecule type" value="Genomic_DNA"/>
</dbReference>
<dbReference type="AlphaFoldDB" id="A0A3B0SBG0"/>
<keyword evidence="1" id="KW-0378">Hydrolase</keyword>
<feature type="domain" description="Alpha/beta hydrolase fold-3" evidence="2">
    <location>
        <begin position="82"/>
        <end position="292"/>
    </location>
</feature>
<name>A0A3B0SBG0_9ZZZZ</name>
<dbReference type="Gene3D" id="3.40.50.1820">
    <property type="entry name" value="alpha/beta hydrolase"/>
    <property type="match status" value="1"/>
</dbReference>
<organism evidence="3">
    <name type="scientific">hydrothermal vent metagenome</name>
    <dbReference type="NCBI Taxonomy" id="652676"/>
    <lineage>
        <taxon>unclassified sequences</taxon>
        <taxon>metagenomes</taxon>
        <taxon>ecological metagenomes</taxon>
    </lineage>
</organism>
<dbReference type="Pfam" id="PF07859">
    <property type="entry name" value="Abhydrolase_3"/>
    <property type="match status" value="1"/>
</dbReference>
<evidence type="ECO:0000259" key="2">
    <source>
        <dbReference type="Pfam" id="PF07859"/>
    </source>
</evidence>
<evidence type="ECO:0000256" key="1">
    <source>
        <dbReference type="ARBA" id="ARBA00022801"/>
    </source>
</evidence>
<dbReference type="InterPro" id="IPR029058">
    <property type="entry name" value="AB_hydrolase_fold"/>
</dbReference>
<dbReference type="GO" id="GO:0016787">
    <property type="term" value="F:hydrolase activity"/>
    <property type="evidence" value="ECO:0007669"/>
    <property type="project" value="UniProtKB-KW"/>
</dbReference>